<keyword evidence="1" id="KW-0472">Membrane</keyword>
<keyword evidence="1" id="KW-1133">Transmembrane helix</keyword>
<dbReference type="Proteomes" id="UP001500200">
    <property type="component" value="Unassembled WGS sequence"/>
</dbReference>
<evidence type="ECO:0000313" key="2">
    <source>
        <dbReference type="EMBL" id="GAA5189526.1"/>
    </source>
</evidence>
<feature type="transmembrane region" description="Helical" evidence="1">
    <location>
        <begin position="12"/>
        <end position="33"/>
    </location>
</feature>
<keyword evidence="3" id="KW-1185">Reference proteome</keyword>
<accession>A0ABP9RZG5</accession>
<keyword evidence="1" id="KW-0812">Transmembrane</keyword>
<gene>
    <name evidence="2" type="ORF">GCM10023346_04310</name>
</gene>
<proteinExistence type="predicted"/>
<name>A0ABP9RZG5_9MICC</name>
<organism evidence="2 3">
    <name type="scientific">Arthrobacter gyeryongensis</name>
    <dbReference type="NCBI Taxonomy" id="1650592"/>
    <lineage>
        <taxon>Bacteria</taxon>
        <taxon>Bacillati</taxon>
        <taxon>Actinomycetota</taxon>
        <taxon>Actinomycetes</taxon>
        <taxon>Micrococcales</taxon>
        <taxon>Micrococcaceae</taxon>
        <taxon>Arthrobacter</taxon>
    </lineage>
</organism>
<evidence type="ECO:0000256" key="1">
    <source>
        <dbReference type="SAM" id="Phobius"/>
    </source>
</evidence>
<protein>
    <submittedName>
        <fullName evidence="2">Uncharacterized protein</fullName>
    </submittedName>
</protein>
<reference evidence="3" key="1">
    <citation type="journal article" date="2019" name="Int. J. Syst. Evol. Microbiol.">
        <title>The Global Catalogue of Microorganisms (GCM) 10K type strain sequencing project: providing services to taxonomists for standard genome sequencing and annotation.</title>
        <authorList>
            <consortium name="The Broad Institute Genomics Platform"/>
            <consortium name="The Broad Institute Genome Sequencing Center for Infectious Disease"/>
            <person name="Wu L."/>
            <person name="Ma J."/>
        </authorList>
    </citation>
    <scope>NUCLEOTIDE SEQUENCE [LARGE SCALE GENOMIC DNA]</scope>
    <source>
        <strain evidence="3">JCM 18514</strain>
    </source>
</reference>
<dbReference type="EMBL" id="BAABKK010000003">
    <property type="protein sequence ID" value="GAA5189526.1"/>
    <property type="molecule type" value="Genomic_DNA"/>
</dbReference>
<sequence>MKDPSQDARTFLIYLLTGVIHLLTGDCVNLIGAHQDGQNGTHLSDILDAARIGCIE</sequence>
<evidence type="ECO:0000313" key="3">
    <source>
        <dbReference type="Proteomes" id="UP001500200"/>
    </source>
</evidence>
<comment type="caution">
    <text evidence="2">The sequence shown here is derived from an EMBL/GenBank/DDBJ whole genome shotgun (WGS) entry which is preliminary data.</text>
</comment>